<proteinExistence type="predicted"/>
<organism evidence="1 2">
    <name type="scientific">Plasmodium brasilianum</name>
    <dbReference type="NCBI Taxonomy" id="5824"/>
    <lineage>
        <taxon>Eukaryota</taxon>
        <taxon>Sar</taxon>
        <taxon>Alveolata</taxon>
        <taxon>Apicomplexa</taxon>
        <taxon>Aconoidasida</taxon>
        <taxon>Haemosporida</taxon>
        <taxon>Plasmodiidae</taxon>
        <taxon>Plasmodium</taxon>
        <taxon>Plasmodium (Plasmodium)</taxon>
    </lineage>
</organism>
<evidence type="ECO:0000313" key="2">
    <source>
        <dbReference type="Proteomes" id="UP001056978"/>
    </source>
</evidence>
<accession>A0ACB9YFT9</accession>
<reference evidence="1" key="1">
    <citation type="submission" date="2022-06" db="EMBL/GenBank/DDBJ databases">
        <title>The First Complete Genome of the Simian Malaria Parasite Plasmodium brasilianum.</title>
        <authorList>
            <person name="Bajic M."/>
            <person name="Ravishankar S."/>
        </authorList>
    </citation>
    <scope>NUCLEOTIDE SEQUENCE</scope>
    <source>
        <strain evidence="1">Bolivian I</strain>
    </source>
</reference>
<name>A0ACB9YFT9_PLABR</name>
<dbReference type="Proteomes" id="UP001056978">
    <property type="component" value="Chromosome 1"/>
</dbReference>
<sequence>MEECLSLPLNILGISFFRYKSDPDFRRITRHIISKTSSLVDQKVKSKFREGCKDLANYLIQNKTAPRYHDKVIWERALFSWAKPHYSKLNKHGGCPVIIEKKDLELLNLKYEVEDFCEEQKIKEQKIPCLKKGRINGNNCNEECASKIKEYNSWINNKKMHFNDKRNLILKNCKNQPTYFPTKQCNILDTTIFKTLPECKIMHLIAPLESESKEKTNDIQEENQNTVSVPSTEENTIKEIVQNAPVDQPQSEQRTTVDQDVQRVSHSELQEPLSTGLSHTQQNTREAHDVQTEQDANSKTPSQPESKSPISPGSDTLQHLIPQVSGATDSVKTGPLYSEALVPSSSSVKYNGHPKLRGKIKNKH</sequence>
<keyword evidence="2" id="KW-1185">Reference proteome</keyword>
<evidence type="ECO:0000313" key="1">
    <source>
        <dbReference type="EMBL" id="KAI4841147.1"/>
    </source>
</evidence>
<gene>
    <name evidence="1" type="ORF">MKS88_000382</name>
</gene>
<dbReference type="EMBL" id="CM043769">
    <property type="protein sequence ID" value="KAI4841147.1"/>
    <property type="molecule type" value="Genomic_DNA"/>
</dbReference>
<comment type="caution">
    <text evidence="1">The sequence shown here is derived from an EMBL/GenBank/DDBJ whole genome shotgun (WGS) entry which is preliminary data.</text>
</comment>
<protein>
    <submittedName>
        <fullName evidence="1">Uncharacterized protein</fullName>
    </submittedName>
</protein>